<dbReference type="CDD" id="cd07304">
    <property type="entry name" value="Chorismate_synthase"/>
    <property type="match status" value="1"/>
</dbReference>
<evidence type="ECO:0000256" key="1">
    <source>
        <dbReference type="ARBA" id="ARBA00005044"/>
    </source>
</evidence>
<dbReference type="GO" id="GO:0008652">
    <property type="term" value="P:amino acid biosynthetic process"/>
    <property type="evidence" value="ECO:0007669"/>
    <property type="project" value="UniProtKB-KW"/>
</dbReference>
<comment type="cofactor">
    <cofactor evidence="7">
        <name>FMNH2</name>
        <dbReference type="ChEBI" id="CHEBI:57618"/>
    </cofactor>
    <text evidence="7">Reduced FMN (FMNH(2)).</text>
</comment>
<comment type="similarity">
    <text evidence="2 7">Belongs to the chorismate synthase family.</text>
</comment>
<feature type="binding site" evidence="7">
    <location>
        <position position="255"/>
    </location>
    <ligand>
        <name>FMN</name>
        <dbReference type="ChEBI" id="CHEBI:58210"/>
    </ligand>
</feature>
<comment type="catalytic activity">
    <reaction evidence="7">
        <text>5-O-(1-carboxyvinyl)-3-phosphoshikimate = chorismate + phosphate</text>
        <dbReference type="Rhea" id="RHEA:21020"/>
        <dbReference type="ChEBI" id="CHEBI:29748"/>
        <dbReference type="ChEBI" id="CHEBI:43474"/>
        <dbReference type="ChEBI" id="CHEBI:57701"/>
        <dbReference type="EC" id="4.2.3.5"/>
    </reaction>
</comment>
<evidence type="ECO:0000256" key="3">
    <source>
        <dbReference type="ARBA" id="ARBA00013036"/>
    </source>
</evidence>
<evidence type="ECO:0000256" key="2">
    <source>
        <dbReference type="ARBA" id="ARBA00008014"/>
    </source>
</evidence>
<dbReference type="PROSITE" id="PS00788">
    <property type="entry name" value="CHORISMATE_SYNTHASE_2"/>
    <property type="match status" value="1"/>
</dbReference>
<dbReference type="GO" id="GO:0009423">
    <property type="term" value="P:chorismate biosynthetic process"/>
    <property type="evidence" value="ECO:0007669"/>
    <property type="project" value="UniProtKB-UniRule"/>
</dbReference>
<proteinExistence type="inferred from homology"/>
<dbReference type="PANTHER" id="PTHR21085:SF0">
    <property type="entry name" value="CHORISMATE SYNTHASE"/>
    <property type="match status" value="1"/>
</dbReference>
<dbReference type="AlphaFoldDB" id="A0ABD4TC64"/>
<evidence type="ECO:0000313" key="8">
    <source>
        <dbReference type="EMBL" id="MCM2465765.1"/>
    </source>
</evidence>
<dbReference type="HAMAP" id="MF_00300">
    <property type="entry name" value="Chorismate_synth"/>
    <property type="match status" value="1"/>
</dbReference>
<name>A0ABD4TC64_9EURY</name>
<evidence type="ECO:0000313" key="9">
    <source>
        <dbReference type="Proteomes" id="UP001523230"/>
    </source>
</evidence>
<dbReference type="InterPro" id="IPR020541">
    <property type="entry name" value="Chorismate_synthase_CS"/>
</dbReference>
<dbReference type="InterPro" id="IPR035904">
    <property type="entry name" value="Chorismate_synth_AroC_sf"/>
</dbReference>
<accession>A0ABD4TC64</accession>
<gene>
    <name evidence="7" type="primary">aroC</name>
    <name evidence="8" type="ORF">DIC75_05465</name>
</gene>
<dbReference type="InterPro" id="IPR000453">
    <property type="entry name" value="Chorismate_synth"/>
</dbReference>
<feature type="binding site" evidence="7">
    <location>
        <begin position="270"/>
        <end position="274"/>
    </location>
    <ligand>
        <name>FMN</name>
        <dbReference type="ChEBI" id="CHEBI:58210"/>
    </ligand>
</feature>
<keyword evidence="9" id="KW-1185">Reference proteome</keyword>
<comment type="pathway">
    <text evidence="1 7">Metabolic intermediate biosynthesis; chorismate biosynthesis; chorismate from D-erythrose 4-phosphate and phosphoenolpyruvate: step 7/7.</text>
</comment>
<keyword evidence="7" id="KW-0288">FMN</keyword>
<dbReference type="SUPFAM" id="SSF103263">
    <property type="entry name" value="Chorismate synthase, AroC"/>
    <property type="match status" value="1"/>
</dbReference>
<dbReference type="PIRSF" id="PIRSF001456">
    <property type="entry name" value="Chorismate_synth"/>
    <property type="match status" value="1"/>
</dbReference>
<feature type="binding site" evidence="7">
    <location>
        <position position="296"/>
    </location>
    <ligand>
        <name>FMN</name>
        <dbReference type="ChEBI" id="CHEBI:58210"/>
    </ligand>
</feature>
<evidence type="ECO:0000256" key="5">
    <source>
        <dbReference type="ARBA" id="ARBA00023141"/>
    </source>
</evidence>
<keyword evidence="7" id="KW-0521">NADP</keyword>
<comment type="function">
    <text evidence="7">Catalyzes the anti-1,4-elimination of the C-3 phosphate and the C-6 proR hydrogen from 5-enolpyruvylshikimate-3-phosphate (EPSP) to yield chorismate, which is the branch point compound that serves as the starting substrate for the three terminal pathways of aromatic amino acid biosynthesis. This reaction introduces a second double bond into the aromatic ring system.</text>
</comment>
<dbReference type="PROSITE" id="PS00789">
    <property type="entry name" value="CHORISMATE_SYNTHASE_3"/>
    <property type="match status" value="1"/>
</dbReference>
<protein>
    <recommendedName>
        <fullName evidence="3 7">Chorismate synthase</fullName>
        <shortName evidence="7">CS</shortName>
        <ecNumber evidence="3 7">4.2.3.5</ecNumber>
    </recommendedName>
    <alternativeName>
        <fullName evidence="7">5-enolpyruvylshikimate-3-phosphate phospholyase</fullName>
    </alternativeName>
</protein>
<sequence>MNTFGRNFRCTTFGESHGKAVGVVVDGCPPNIPLTEADIQPYLDRRRPGKSPLESARQESDRVEILSGTFEGRTTGAPIALVVRNRDVQSGDYDALRDVFRPGHADYTWQAKYGLRDHRGGGRSSGRETLARVAAGAVAVRCLAPCGIAIRGRVVEVHAATDPGAMEEEICAARNAGDSVGGVVEVTAAGCPAGLGDPVFGKLDAAIAGAMMGIGAVKGVELGEGFAAARLFGSEMNDPITADGFTSNHAGGVLGGISTGQEIVVRIAVKPTPSIRRVQQTVDIAGEEREISVEGRHDPCIAPRVVPVAECMLALVILDAMLEQGKYWKWARRADGAGS</sequence>
<dbReference type="EC" id="4.2.3.5" evidence="3 7"/>
<feature type="binding site" evidence="7">
    <location>
        <begin position="123"/>
        <end position="125"/>
    </location>
    <ligand>
        <name>FMN</name>
        <dbReference type="ChEBI" id="CHEBI:58210"/>
    </ligand>
</feature>
<dbReference type="PANTHER" id="PTHR21085">
    <property type="entry name" value="CHORISMATE SYNTHASE"/>
    <property type="match status" value="1"/>
</dbReference>
<keyword evidence="7" id="KW-0285">Flavoprotein</keyword>
<dbReference type="GO" id="GO:0009073">
    <property type="term" value="P:aromatic amino acid family biosynthetic process"/>
    <property type="evidence" value="ECO:0007669"/>
    <property type="project" value="UniProtKB-KW"/>
</dbReference>
<keyword evidence="7" id="KW-0274">FAD</keyword>
<organism evidence="8 9">
    <name type="scientific">Methanoculleus oceani</name>
    <dbReference type="NCBI Taxonomy" id="2184756"/>
    <lineage>
        <taxon>Archaea</taxon>
        <taxon>Methanobacteriati</taxon>
        <taxon>Methanobacteriota</taxon>
        <taxon>Stenosarchaea group</taxon>
        <taxon>Methanomicrobia</taxon>
        <taxon>Methanomicrobiales</taxon>
        <taxon>Methanomicrobiaceae</taxon>
        <taxon>Methanoculleus</taxon>
    </lineage>
</organism>
<evidence type="ECO:0000256" key="4">
    <source>
        <dbReference type="ARBA" id="ARBA00022605"/>
    </source>
</evidence>
<dbReference type="RefSeq" id="WP_250987029.1">
    <property type="nucleotide sequence ID" value="NZ_QFDM01000002.1"/>
</dbReference>
<dbReference type="Pfam" id="PF01264">
    <property type="entry name" value="Chorismate_synt"/>
    <property type="match status" value="1"/>
</dbReference>
<keyword evidence="6 7" id="KW-0456">Lyase</keyword>
<dbReference type="PROSITE" id="PS00787">
    <property type="entry name" value="CHORISMATE_SYNTHASE_1"/>
    <property type="match status" value="1"/>
</dbReference>
<dbReference type="Proteomes" id="UP001523230">
    <property type="component" value="Unassembled WGS sequence"/>
</dbReference>
<feature type="binding site" evidence="7">
    <location>
        <position position="46"/>
    </location>
    <ligand>
        <name>NADP(+)</name>
        <dbReference type="ChEBI" id="CHEBI:58349"/>
    </ligand>
</feature>
<keyword evidence="4 7" id="KW-0028">Amino-acid biosynthesis</keyword>
<evidence type="ECO:0000256" key="6">
    <source>
        <dbReference type="ARBA" id="ARBA00023239"/>
    </source>
</evidence>
<dbReference type="GO" id="GO:0004107">
    <property type="term" value="F:chorismate synthase activity"/>
    <property type="evidence" value="ECO:0007669"/>
    <property type="project" value="UniProtKB-UniRule"/>
</dbReference>
<comment type="caution">
    <text evidence="8">The sequence shown here is derived from an EMBL/GenBank/DDBJ whole genome shotgun (WGS) entry which is preliminary data.</text>
</comment>
<comment type="caution">
    <text evidence="7">Lacks conserved residue(s) required for the propagation of feature annotation.</text>
</comment>
<reference evidence="8 9" key="1">
    <citation type="submission" date="2018-05" db="EMBL/GenBank/DDBJ databases">
        <title>Isolation and characterization of genus Methanoculleus species and their viruses from deep sea marine sediment offshore southwestern Taiwan.</title>
        <authorList>
            <person name="Wei W.-H."/>
            <person name="Chen W.-C."/>
            <person name="Lai M.-C."/>
            <person name="Chen S.-C."/>
        </authorList>
    </citation>
    <scope>NUCLEOTIDE SEQUENCE [LARGE SCALE GENOMIC DNA]</scope>
    <source>
        <strain evidence="8 9">CWC-02</strain>
    </source>
</reference>
<evidence type="ECO:0000256" key="7">
    <source>
        <dbReference type="HAMAP-Rule" id="MF_00300"/>
    </source>
</evidence>
<keyword evidence="5 7" id="KW-0057">Aromatic amino acid biosynthesis</keyword>
<dbReference type="Gene3D" id="3.60.150.10">
    <property type="entry name" value="Chorismate synthase AroC"/>
    <property type="match status" value="2"/>
</dbReference>
<dbReference type="EMBL" id="QFDM01000002">
    <property type="protein sequence ID" value="MCM2465765.1"/>
    <property type="molecule type" value="Genomic_DNA"/>
</dbReference>